<dbReference type="RefSeq" id="WP_177187919.1">
    <property type="nucleotide sequence ID" value="NZ_FOUJ01000001.1"/>
</dbReference>
<dbReference type="PANTHER" id="PTHR13754">
    <property type="entry name" value="METALLO-BETA-LACTAMASE SUPERFAMILY PROTEIN"/>
    <property type="match status" value="1"/>
</dbReference>
<accession>A0A1I4NRS9</accession>
<dbReference type="InterPro" id="IPR052926">
    <property type="entry name" value="Metallo-beta-lactamase_dom"/>
</dbReference>
<reference evidence="3" key="1">
    <citation type="submission" date="2016-10" db="EMBL/GenBank/DDBJ databases">
        <authorList>
            <person name="Varghese N."/>
            <person name="Submissions S."/>
        </authorList>
    </citation>
    <scope>NUCLEOTIDE SEQUENCE [LARGE SCALE GENOMIC DNA]</scope>
    <source>
        <strain evidence="3">Mob M</strain>
    </source>
</reference>
<protein>
    <submittedName>
        <fullName evidence="2">7,8-dihydropterin-6-yl-methyl-4-(Beta-D-ribofuranosyl)aminobenzene 5'-phosphate synthase</fullName>
    </submittedName>
</protein>
<dbReference type="AlphaFoldDB" id="A0A1I4NRS9"/>
<dbReference type="STRING" id="487685.SAMN04488696_0226"/>
<evidence type="ECO:0000313" key="3">
    <source>
        <dbReference type="Proteomes" id="UP000198535"/>
    </source>
</evidence>
<keyword evidence="3" id="KW-1185">Reference proteome</keyword>
<proteinExistence type="predicted"/>
<dbReference type="GO" id="GO:0016740">
    <property type="term" value="F:transferase activity"/>
    <property type="evidence" value="ECO:0007669"/>
    <property type="project" value="TreeGrafter"/>
</dbReference>
<dbReference type="SUPFAM" id="SSF56281">
    <property type="entry name" value="Metallo-hydrolase/oxidoreductase"/>
    <property type="match status" value="1"/>
</dbReference>
<feature type="domain" description="Metallo-beta-lactamase" evidence="1">
    <location>
        <begin position="28"/>
        <end position="193"/>
    </location>
</feature>
<dbReference type="Proteomes" id="UP000198535">
    <property type="component" value="Unassembled WGS sequence"/>
</dbReference>
<dbReference type="OrthoDB" id="7773at2157"/>
<dbReference type="PANTHER" id="PTHR13754:SF13">
    <property type="entry name" value="METALLO-BETA-LACTAMASE SUPERFAMILY PROTEIN (AFU_ORTHOLOGUE AFUA_3G07630)"/>
    <property type="match status" value="1"/>
</dbReference>
<dbReference type="SMART" id="SM00849">
    <property type="entry name" value="Lactamase_B"/>
    <property type="match status" value="1"/>
</dbReference>
<gene>
    <name evidence="2" type="ORF">SAMN04488696_0226</name>
</gene>
<evidence type="ECO:0000313" key="2">
    <source>
        <dbReference type="EMBL" id="SFM18224.1"/>
    </source>
</evidence>
<dbReference type="Pfam" id="PF00753">
    <property type="entry name" value="Lactamase_B"/>
    <property type="match status" value="1"/>
</dbReference>
<evidence type="ECO:0000259" key="1">
    <source>
        <dbReference type="SMART" id="SM00849"/>
    </source>
</evidence>
<dbReference type="InterPro" id="IPR041712">
    <property type="entry name" value="DHPS-like_MBL-fold"/>
</dbReference>
<dbReference type="EMBL" id="FOUJ01000001">
    <property type="protein sequence ID" value="SFM18224.1"/>
    <property type="molecule type" value="Genomic_DNA"/>
</dbReference>
<organism evidence="2 3">
    <name type="scientific">Methanolobus profundi</name>
    <dbReference type="NCBI Taxonomy" id="487685"/>
    <lineage>
        <taxon>Archaea</taxon>
        <taxon>Methanobacteriati</taxon>
        <taxon>Methanobacteriota</taxon>
        <taxon>Stenosarchaea group</taxon>
        <taxon>Methanomicrobia</taxon>
        <taxon>Methanosarcinales</taxon>
        <taxon>Methanosarcinaceae</taxon>
        <taxon>Methanolobus</taxon>
    </lineage>
</organism>
<dbReference type="InterPro" id="IPR001279">
    <property type="entry name" value="Metallo-B-lactamas"/>
</dbReference>
<dbReference type="Gene3D" id="3.60.15.10">
    <property type="entry name" value="Ribonuclease Z/Hydroxyacylglutathione hydrolase-like"/>
    <property type="match status" value="1"/>
</dbReference>
<sequence length="220" mass="24397">MKLTIVYDNEAKEGLQKGWGFSCLIETGYNNILFDTGWDGHALLDNMEKLSIDPKSIDTLVLSHQHWDHIGGVTTFLNRNADVDLYVPSSFSANLKKEMATRINGKLYGMKDPGEICRNVYTTGELGDQTKEQALVLRSENDNYIVTGCAHPGMLAITEAASSFGNISGIFGGLHDSQEYGVFKDMQMIGAGHCTSHKDVIRKMYPDNFVKIFAGYTIEL</sequence>
<dbReference type="InterPro" id="IPR036866">
    <property type="entry name" value="RibonucZ/Hydroxyglut_hydro"/>
</dbReference>
<dbReference type="CDD" id="cd07713">
    <property type="entry name" value="DHPS-like_MBL-fold"/>
    <property type="match status" value="1"/>
</dbReference>
<name>A0A1I4NRS9_9EURY</name>